<evidence type="ECO:0000256" key="1">
    <source>
        <dbReference type="ARBA" id="ARBA00022723"/>
    </source>
</evidence>
<proteinExistence type="predicted"/>
<evidence type="ECO:0000256" key="7">
    <source>
        <dbReference type="SAM" id="MobiDB-lite"/>
    </source>
</evidence>
<dbReference type="Proteomes" id="UP000029867">
    <property type="component" value="Unassembled WGS sequence"/>
</dbReference>
<dbReference type="Gene3D" id="4.10.240.10">
    <property type="entry name" value="Zn(2)-C6 fungal-type DNA-binding domain"/>
    <property type="match status" value="1"/>
</dbReference>
<feature type="compositionally biased region" description="Basic and acidic residues" evidence="7">
    <location>
        <begin position="1"/>
        <end position="10"/>
    </location>
</feature>
<dbReference type="AlphaFoldDB" id="A0A099NVB1"/>
<evidence type="ECO:0000256" key="4">
    <source>
        <dbReference type="ARBA" id="ARBA00023125"/>
    </source>
</evidence>
<dbReference type="GO" id="GO:0001228">
    <property type="term" value="F:DNA-binding transcription activator activity, RNA polymerase II-specific"/>
    <property type="evidence" value="ECO:0007669"/>
    <property type="project" value="TreeGrafter"/>
</dbReference>
<sequence length="1078" mass="124821">MQNDRMDHITHGNMTESDAEIKKVKKQRNRSTLVCTNCKRRKTKCDKKQPCTRCINSGKASTCTYNVIQPINSSNTFNDPASNQFILYPTNEEYLPLQLDSSQALKSSGLPDPFSPLRSISLSNKLTASPQSHLPKYSEGFPLNYKHNEQTSYQSSQISYDYKSNFQPSSKITCQSSVLNNTQPNYPANIPANYPIGYPTTYITNQHSVPFQPKYQSDYQSGFPINYQSSYQAEPEILENQVISIPSCHPNHSRQSLNQTELLGKEHDGLPVMDKDLIQHPGNNTSAAKSGLEDDRIKRLSEKINQLAVDPSKTNRILMLQLLEQLKLTLQTKSTVPVSRLSENANVILDANVWKLSKDTGIIRNRVTTLNYASTLWNSRDFVYLATELFDPLLELYFKRWEKVKCRKVLIDLNLTDRSKIDGIITKIKPFMIHNLKAIQERVEYFKTNLNFFIFGKLIPVQLLESIINFDLIYGHLKYSEKYKECYFEIALIFAIINISETFDKLNNTSKYEFQLDNTFENLTDVCISLINMTNYKQRTNYVGLITFLMISYTSLIYNKNAYTGLNREYIYPLLREHIGMLFQLGYHLNHDPNDSENVVEKYRNFSIKKKDLWFLWNFYLQLDGEYSVRLGTPLLINDEFCEKFHLVDPTDPLEMKSMNYVSLVRDLAHLLNSKSGTNYGSISTFMDRVMESYDTLECFKTRETLRYHDNNCDDNHSNGQSTNGKLYYTVEDRFNLDIKIKYIKLIFFLNLLLFCCFKKENIKRNFPEMGFDSPHYIEIVEIRKLCGMRILLLICLTYRLIEFLSNDNNATNEILLCLRGELIPCFGFPTLCTLDCVLTLYGDASNDERPNQIDINDIPLNELDVILRDEQLIKKYNKEIGIGYLDFPKNTQFIIRIYEAARSNPILSDNFEFYIKSKIIGLAVYVLTMFSELKKHHDVKELGLYSVLSRIVTQRLYELQHSKSCKRDALLSVILNDEEVEEVPYGLNPNIATLMEQTDPQRLQPGNIQLQHQTWNGKIDLGGNNRAIQLHSLKTDNSQDLLPPDQLVSMIHLFINDERFTSGITSFDIDFSRMKMP</sequence>
<dbReference type="CDD" id="cd00067">
    <property type="entry name" value="GAL4"/>
    <property type="match status" value="1"/>
</dbReference>
<evidence type="ECO:0000313" key="9">
    <source>
        <dbReference type="EMBL" id="KGK36773.1"/>
    </source>
</evidence>
<feature type="domain" description="Zn(2)-C6 fungal-type" evidence="8">
    <location>
        <begin position="34"/>
        <end position="65"/>
    </location>
</feature>
<dbReference type="InterPro" id="IPR051430">
    <property type="entry name" value="Fungal_TF_Env_Response"/>
</dbReference>
<dbReference type="GO" id="GO:0008270">
    <property type="term" value="F:zinc ion binding"/>
    <property type="evidence" value="ECO:0007669"/>
    <property type="project" value="InterPro"/>
</dbReference>
<dbReference type="PROSITE" id="PS50048">
    <property type="entry name" value="ZN2_CY6_FUNGAL_2"/>
    <property type="match status" value="1"/>
</dbReference>
<evidence type="ECO:0000256" key="2">
    <source>
        <dbReference type="ARBA" id="ARBA00022833"/>
    </source>
</evidence>
<dbReference type="HOGENOM" id="CLU_286523_0_0_1"/>
<keyword evidence="5" id="KW-0804">Transcription</keyword>
<dbReference type="PROSITE" id="PS00463">
    <property type="entry name" value="ZN2_CY6_FUNGAL_1"/>
    <property type="match status" value="1"/>
</dbReference>
<evidence type="ECO:0000256" key="3">
    <source>
        <dbReference type="ARBA" id="ARBA00023015"/>
    </source>
</evidence>
<dbReference type="Pfam" id="PF00172">
    <property type="entry name" value="Zn_clus"/>
    <property type="match status" value="1"/>
</dbReference>
<dbReference type="SMART" id="SM00066">
    <property type="entry name" value="GAL4"/>
    <property type="match status" value="1"/>
</dbReference>
<dbReference type="GO" id="GO:0005634">
    <property type="term" value="C:nucleus"/>
    <property type="evidence" value="ECO:0007669"/>
    <property type="project" value="TreeGrafter"/>
</dbReference>
<keyword evidence="1" id="KW-0479">Metal-binding</keyword>
<dbReference type="EMBL" id="JQFK01000054">
    <property type="protein sequence ID" value="KGK36773.1"/>
    <property type="molecule type" value="Genomic_DNA"/>
</dbReference>
<dbReference type="PANTHER" id="PTHR31944:SF131">
    <property type="entry name" value="HEME-RESPONSIVE ZINC FINGER TRANSCRIPTION FACTOR HAP1"/>
    <property type="match status" value="1"/>
</dbReference>
<evidence type="ECO:0000256" key="5">
    <source>
        <dbReference type="ARBA" id="ARBA00023163"/>
    </source>
</evidence>
<keyword evidence="4" id="KW-0238">DNA-binding</keyword>
<dbReference type="SUPFAM" id="SSF57701">
    <property type="entry name" value="Zn2/Cys6 DNA-binding domain"/>
    <property type="match status" value="1"/>
</dbReference>
<protein>
    <recommendedName>
        <fullName evidence="8">Zn(2)-C6 fungal-type domain-containing protein</fullName>
    </recommendedName>
</protein>
<dbReference type="eggNOG" id="ENOG502QQCV">
    <property type="taxonomic scope" value="Eukaryota"/>
</dbReference>
<feature type="region of interest" description="Disordered" evidence="7">
    <location>
        <begin position="1"/>
        <end position="23"/>
    </location>
</feature>
<keyword evidence="3" id="KW-0805">Transcription regulation</keyword>
<evidence type="ECO:0000313" key="10">
    <source>
        <dbReference type="Proteomes" id="UP000029867"/>
    </source>
</evidence>
<name>A0A099NVB1_PICKU</name>
<evidence type="ECO:0000256" key="6">
    <source>
        <dbReference type="ARBA" id="ARBA00023242"/>
    </source>
</evidence>
<evidence type="ECO:0000259" key="8">
    <source>
        <dbReference type="PROSITE" id="PS50048"/>
    </source>
</evidence>
<dbReference type="PANTHER" id="PTHR31944">
    <property type="entry name" value="HEME-RESPONSIVE ZINC FINGER TRANSCRIPTION FACTOR HAP1"/>
    <property type="match status" value="1"/>
</dbReference>
<keyword evidence="2" id="KW-0862">Zinc</keyword>
<dbReference type="InterPro" id="IPR036864">
    <property type="entry name" value="Zn2-C6_fun-type_DNA-bd_sf"/>
</dbReference>
<gene>
    <name evidence="9" type="ORF">JL09_g4068</name>
</gene>
<keyword evidence="6" id="KW-0539">Nucleus</keyword>
<dbReference type="InterPro" id="IPR001138">
    <property type="entry name" value="Zn2Cys6_DnaBD"/>
</dbReference>
<comment type="caution">
    <text evidence="9">The sequence shown here is derived from an EMBL/GenBank/DDBJ whole genome shotgun (WGS) entry which is preliminary data.</text>
</comment>
<reference evidence="10" key="1">
    <citation type="journal article" date="2014" name="Microb. Cell Fact.">
        <title>Exploiting Issatchenkia orientalis SD108 for succinic acid production.</title>
        <authorList>
            <person name="Xiao H."/>
            <person name="Shao Z."/>
            <person name="Jiang Y."/>
            <person name="Dole S."/>
            <person name="Zhao H."/>
        </authorList>
    </citation>
    <scope>NUCLEOTIDE SEQUENCE [LARGE SCALE GENOMIC DNA]</scope>
    <source>
        <strain evidence="10">SD108</strain>
    </source>
</reference>
<dbReference type="GO" id="GO:0000978">
    <property type="term" value="F:RNA polymerase II cis-regulatory region sequence-specific DNA binding"/>
    <property type="evidence" value="ECO:0007669"/>
    <property type="project" value="TreeGrafter"/>
</dbReference>
<dbReference type="VEuPathDB" id="FungiDB:C5L36_0D04340"/>
<accession>A0A099NVB1</accession>
<organism evidence="9 10">
    <name type="scientific">Pichia kudriavzevii</name>
    <name type="common">Yeast</name>
    <name type="synonym">Issatchenkia orientalis</name>
    <dbReference type="NCBI Taxonomy" id="4909"/>
    <lineage>
        <taxon>Eukaryota</taxon>
        <taxon>Fungi</taxon>
        <taxon>Dikarya</taxon>
        <taxon>Ascomycota</taxon>
        <taxon>Saccharomycotina</taxon>
        <taxon>Pichiomycetes</taxon>
        <taxon>Pichiales</taxon>
        <taxon>Pichiaceae</taxon>
        <taxon>Pichia</taxon>
    </lineage>
</organism>